<evidence type="ECO:0000256" key="3">
    <source>
        <dbReference type="ARBA" id="ARBA00023157"/>
    </source>
</evidence>
<dbReference type="GO" id="GO:0005886">
    <property type="term" value="C:plasma membrane"/>
    <property type="evidence" value="ECO:0007669"/>
    <property type="project" value="TreeGrafter"/>
</dbReference>
<dbReference type="InterPro" id="IPR007110">
    <property type="entry name" value="Ig-like_dom"/>
</dbReference>
<keyword evidence="5" id="KW-0393">Immunoglobulin domain</keyword>
<dbReference type="InterPro" id="IPR036179">
    <property type="entry name" value="Ig-like_dom_sf"/>
</dbReference>
<dbReference type="PANTHER" id="PTHR11640:SF31">
    <property type="entry name" value="IRREGULAR CHIASM C-ROUGHEST PROTEIN-RELATED"/>
    <property type="match status" value="1"/>
</dbReference>
<evidence type="ECO:0000256" key="5">
    <source>
        <dbReference type="ARBA" id="ARBA00023319"/>
    </source>
</evidence>
<evidence type="ECO:0000259" key="6">
    <source>
        <dbReference type="PROSITE" id="PS50835"/>
    </source>
</evidence>
<dbReference type="AlphaFoldDB" id="A0A6J8EA07"/>
<organism evidence="7 8">
    <name type="scientific">Mytilus coruscus</name>
    <name type="common">Sea mussel</name>
    <dbReference type="NCBI Taxonomy" id="42192"/>
    <lineage>
        <taxon>Eukaryota</taxon>
        <taxon>Metazoa</taxon>
        <taxon>Spiralia</taxon>
        <taxon>Lophotrochozoa</taxon>
        <taxon>Mollusca</taxon>
        <taxon>Bivalvia</taxon>
        <taxon>Autobranchia</taxon>
        <taxon>Pteriomorphia</taxon>
        <taxon>Mytilida</taxon>
        <taxon>Mytiloidea</taxon>
        <taxon>Mytilidae</taxon>
        <taxon>Mytilinae</taxon>
        <taxon>Mytilus</taxon>
    </lineage>
</organism>
<dbReference type="GO" id="GO:0005911">
    <property type="term" value="C:cell-cell junction"/>
    <property type="evidence" value="ECO:0007669"/>
    <property type="project" value="TreeGrafter"/>
</dbReference>
<gene>
    <name evidence="7" type="ORF">MCOR_49614</name>
</gene>
<dbReference type="InterPro" id="IPR003599">
    <property type="entry name" value="Ig_sub"/>
</dbReference>
<protein>
    <recommendedName>
        <fullName evidence="6">Ig-like domain-containing protein</fullName>
    </recommendedName>
</protein>
<reference evidence="7 8" key="1">
    <citation type="submission" date="2020-06" db="EMBL/GenBank/DDBJ databases">
        <authorList>
            <person name="Li R."/>
            <person name="Bekaert M."/>
        </authorList>
    </citation>
    <scope>NUCLEOTIDE SEQUENCE [LARGE SCALE GENOMIC DNA]</scope>
    <source>
        <strain evidence="8">wild</strain>
    </source>
</reference>
<dbReference type="OrthoDB" id="5843397at2759"/>
<evidence type="ECO:0000256" key="1">
    <source>
        <dbReference type="ARBA" id="ARBA00004479"/>
    </source>
</evidence>
<dbReference type="Gene3D" id="2.60.40.10">
    <property type="entry name" value="Immunoglobulins"/>
    <property type="match status" value="1"/>
</dbReference>
<feature type="domain" description="Ig-like" evidence="6">
    <location>
        <begin position="147"/>
        <end position="235"/>
    </location>
</feature>
<proteinExistence type="predicted"/>
<dbReference type="InterPro" id="IPR051275">
    <property type="entry name" value="Cell_adhesion_signaling"/>
</dbReference>
<dbReference type="InterPro" id="IPR013098">
    <property type="entry name" value="Ig_I-set"/>
</dbReference>
<sequence length="325" mass="37107">MQWEHKHYVVAHGGPVSIKYTFILDIIHHLNTFSCIAFNNVTRTVLTQTMLLYLYFEPTVKIVTYRTVNITENETLLLLCNYTSNDDNNTSITWKYPSYGRIKYVQANKFLKVEHIKRTGAGEYTCVVSNSAGKANDTVTVNVLYSPEINITFENIKSNKILRCNAYGNPDDYVFSAWEHRTEYGDHIRYLNDNGNGCITLHHSPGETDINHDQGTYTCSVSNGVPYDGKMYRLANYTLKQNDLKYKMEFSKIYDIVYGTKVNIKGYKLFVPIRMSAPAYFTIYTVVVSNAYGQCHISVDLSPVRPPRAPNNLKAVALDHTILVK</sequence>
<name>A0A6J8EA07_MYTCO</name>
<dbReference type="InterPro" id="IPR003598">
    <property type="entry name" value="Ig_sub2"/>
</dbReference>
<comment type="subcellular location">
    <subcellularLocation>
        <location evidence="1">Membrane</location>
        <topology evidence="1">Single-pass type I membrane protein</topology>
    </subcellularLocation>
</comment>
<dbReference type="PROSITE" id="PS50835">
    <property type="entry name" value="IG_LIKE"/>
    <property type="match status" value="2"/>
</dbReference>
<dbReference type="Proteomes" id="UP000507470">
    <property type="component" value="Unassembled WGS sequence"/>
</dbReference>
<feature type="domain" description="Ig-like" evidence="6">
    <location>
        <begin position="58"/>
        <end position="142"/>
    </location>
</feature>
<evidence type="ECO:0000313" key="7">
    <source>
        <dbReference type="EMBL" id="CAC5417058.1"/>
    </source>
</evidence>
<dbReference type="PANTHER" id="PTHR11640">
    <property type="entry name" value="NEPHRIN"/>
    <property type="match status" value="1"/>
</dbReference>
<evidence type="ECO:0000256" key="4">
    <source>
        <dbReference type="ARBA" id="ARBA00023180"/>
    </source>
</evidence>
<evidence type="ECO:0000256" key="2">
    <source>
        <dbReference type="ARBA" id="ARBA00023136"/>
    </source>
</evidence>
<dbReference type="CDD" id="cd00096">
    <property type="entry name" value="Ig"/>
    <property type="match status" value="1"/>
</dbReference>
<keyword evidence="2" id="KW-0472">Membrane</keyword>
<keyword evidence="8" id="KW-1185">Reference proteome</keyword>
<dbReference type="GO" id="GO:0098609">
    <property type="term" value="P:cell-cell adhesion"/>
    <property type="evidence" value="ECO:0007669"/>
    <property type="project" value="TreeGrafter"/>
</dbReference>
<dbReference type="Pfam" id="PF07679">
    <property type="entry name" value="I-set"/>
    <property type="match status" value="1"/>
</dbReference>
<dbReference type="EMBL" id="CACVKT020008727">
    <property type="protein sequence ID" value="CAC5417058.1"/>
    <property type="molecule type" value="Genomic_DNA"/>
</dbReference>
<dbReference type="GO" id="GO:0050839">
    <property type="term" value="F:cell adhesion molecule binding"/>
    <property type="evidence" value="ECO:0007669"/>
    <property type="project" value="TreeGrafter"/>
</dbReference>
<dbReference type="InterPro" id="IPR013783">
    <property type="entry name" value="Ig-like_fold"/>
</dbReference>
<keyword evidence="3" id="KW-1015">Disulfide bond</keyword>
<accession>A0A6J8EA07</accession>
<dbReference type="SUPFAM" id="SSF48726">
    <property type="entry name" value="Immunoglobulin"/>
    <property type="match status" value="2"/>
</dbReference>
<keyword evidence="4" id="KW-0325">Glycoprotein</keyword>
<evidence type="ECO:0000313" key="8">
    <source>
        <dbReference type="Proteomes" id="UP000507470"/>
    </source>
</evidence>
<dbReference type="SMART" id="SM00409">
    <property type="entry name" value="IG"/>
    <property type="match status" value="1"/>
</dbReference>
<dbReference type="SMART" id="SM00408">
    <property type="entry name" value="IGc2"/>
    <property type="match status" value="1"/>
</dbReference>